<gene>
    <name evidence="6" type="ORF">tinsulaeT_30890</name>
</gene>
<keyword evidence="2 3" id="KW-0238">DNA-binding</keyword>
<keyword evidence="4" id="KW-1133">Transmembrane helix</keyword>
<keyword evidence="7" id="KW-1185">Reference proteome</keyword>
<dbReference type="SUPFAM" id="SSF82171">
    <property type="entry name" value="DPP6 N-terminal domain-like"/>
    <property type="match status" value="1"/>
</dbReference>
<dbReference type="PANTHER" id="PTHR36842">
    <property type="entry name" value="PROTEIN TOLB HOMOLOG"/>
    <property type="match status" value="1"/>
</dbReference>
<dbReference type="Gene3D" id="1.10.10.10">
    <property type="entry name" value="Winged helix-like DNA-binding domain superfamily/Winged helix DNA-binding domain"/>
    <property type="match status" value="1"/>
</dbReference>
<name>A0ABQ6GX32_9GAMM</name>
<reference evidence="6 7" key="1">
    <citation type="submission" date="2023-03" db="EMBL/GenBank/DDBJ databases">
        <title>Draft genome sequence of Thalassotalea insulae KCTC 62186T.</title>
        <authorList>
            <person name="Sawabe T."/>
        </authorList>
    </citation>
    <scope>NUCLEOTIDE SEQUENCE [LARGE SCALE GENOMIC DNA]</scope>
    <source>
        <strain evidence="6 7">KCTC 62186</strain>
    </source>
</reference>
<keyword evidence="4" id="KW-0472">Membrane</keyword>
<sequence>MQYSQEPTHLSGYHIQVANFIVDRSLNRITNGQQVQTLEPKAIELLCFLASRANQVTSREEIRLNVWGNIQVSEHAINRLISQLRKAMDDSVQPYQIIETIARRGYRLIATVKRLESSPTSPKKQARTFSNTPHHYLMLICALLLVVTGYWAWHGTNNNKPFIAKSAVEPVSAMPDSEWMPKYAMEDQWFSYLHLDVKSNKYQLFMQQSSEGKPYKVWSSQAVISAYTWLGESNHIIIAEFENHQCILKQYQFDPASKQLLFNKLITDCGTNPVRQLSYSQLNHSLYWVFHNGRNLANSSELKLVSLAAEKTDKRQLALPQLSNIYAIAASPDGRQLALLRHFQWEYSDIYLYDIAEQKQHKIISGHSFIPSLSWARDGKQLLYVSGNQLKLTDLNSHNIPLGFSSENQIKEAYFSTTKEQLLYVSDQGRYQLSAMPLQANAQLTPISWGSSQNERNPAYANDGKQLAFISRRSGQYRIWLRNAKGESYPLSTAQLNLEQTLIRWSSDDRYLLFHSNNALYRYDLLQNKYKKLTTDDIYADVVAWSYRHPKHVYLRSDKDGQFNIWRLNSDTLAMSKITQDGGFSGHESRDGRYFYYTKEYQDGLWRIDLDTEQHSLLQADFSKENFLSWWLFDDGIYYLHGKQGAGLYWWSFAQNSHSQLWPMPSNYHGGFAISRALNHAVFALKPLGQWDIMQLKGK</sequence>
<dbReference type="Pfam" id="PF00486">
    <property type="entry name" value="Trans_reg_C"/>
    <property type="match status" value="1"/>
</dbReference>
<keyword evidence="4" id="KW-0812">Transmembrane</keyword>
<dbReference type="InterPro" id="IPR011042">
    <property type="entry name" value="6-blade_b-propeller_TolB-like"/>
</dbReference>
<feature type="transmembrane region" description="Helical" evidence="4">
    <location>
        <begin position="136"/>
        <end position="153"/>
    </location>
</feature>
<dbReference type="SUPFAM" id="SSF46894">
    <property type="entry name" value="C-terminal effector domain of the bipartite response regulators"/>
    <property type="match status" value="1"/>
</dbReference>
<accession>A0ABQ6GX32</accession>
<protein>
    <recommendedName>
        <fullName evidence="5">OmpR/PhoB-type domain-containing protein</fullName>
    </recommendedName>
</protein>
<comment type="caution">
    <text evidence="6">The sequence shown here is derived from an EMBL/GenBank/DDBJ whole genome shotgun (WGS) entry which is preliminary data.</text>
</comment>
<evidence type="ECO:0000313" key="6">
    <source>
        <dbReference type="EMBL" id="GLX79749.1"/>
    </source>
</evidence>
<organism evidence="6 7">
    <name type="scientific">Thalassotalea insulae</name>
    <dbReference type="NCBI Taxonomy" id="2056778"/>
    <lineage>
        <taxon>Bacteria</taxon>
        <taxon>Pseudomonadati</taxon>
        <taxon>Pseudomonadota</taxon>
        <taxon>Gammaproteobacteria</taxon>
        <taxon>Alteromonadales</taxon>
        <taxon>Colwelliaceae</taxon>
        <taxon>Thalassotalea</taxon>
    </lineage>
</organism>
<dbReference type="SMART" id="SM00862">
    <property type="entry name" value="Trans_reg_C"/>
    <property type="match status" value="1"/>
</dbReference>
<evidence type="ECO:0000256" key="4">
    <source>
        <dbReference type="SAM" id="Phobius"/>
    </source>
</evidence>
<proteinExistence type="inferred from homology"/>
<dbReference type="InterPro" id="IPR036388">
    <property type="entry name" value="WH-like_DNA-bd_sf"/>
</dbReference>
<feature type="DNA-binding region" description="OmpR/PhoB-type" evidence="3">
    <location>
        <begin position="12"/>
        <end position="110"/>
    </location>
</feature>
<dbReference type="PROSITE" id="PS51755">
    <property type="entry name" value="OMPR_PHOB"/>
    <property type="match status" value="1"/>
</dbReference>
<dbReference type="InterPro" id="IPR011659">
    <property type="entry name" value="WD40"/>
</dbReference>
<dbReference type="Gene3D" id="2.120.10.30">
    <property type="entry name" value="TolB, C-terminal domain"/>
    <property type="match status" value="2"/>
</dbReference>
<dbReference type="CDD" id="cd00383">
    <property type="entry name" value="trans_reg_C"/>
    <property type="match status" value="1"/>
</dbReference>
<dbReference type="Proteomes" id="UP001157186">
    <property type="component" value="Unassembled WGS sequence"/>
</dbReference>
<dbReference type="InterPro" id="IPR016032">
    <property type="entry name" value="Sig_transdc_resp-reg_C-effctor"/>
</dbReference>
<dbReference type="Pfam" id="PF07676">
    <property type="entry name" value="PD40"/>
    <property type="match status" value="1"/>
</dbReference>
<dbReference type="InterPro" id="IPR001867">
    <property type="entry name" value="OmpR/PhoB-type_DNA-bd"/>
</dbReference>
<evidence type="ECO:0000259" key="5">
    <source>
        <dbReference type="PROSITE" id="PS51755"/>
    </source>
</evidence>
<evidence type="ECO:0000313" key="7">
    <source>
        <dbReference type="Proteomes" id="UP001157186"/>
    </source>
</evidence>
<dbReference type="EMBL" id="BSST01000001">
    <property type="protein sequence ID" value="GLX79749.1"/>
    <property type="molecule type" value="Genomic_DNA"/>
</dbReference>
<evidence type="ECO:0000256" key="3">
    <source>
        <dbReference type="PROSITE-ProRule" id="PRU01091"/>
    </source>
</evidence>
<feature type="domain" description="OmpR/PhoB-type" evidence="5">
    <location>
        <begin position="12"/>
        <end position="110"/>
    </location>
</feature>
<evidence type="ECO:0000256" key="2">
    <source>
        <dbReference type="ARBA" id="ARBA00023125"/>
    </source>
</evidence>
<dbReference type="RefSeq" id="WP_284245680.1">
    <property type="nucleotide sequence ID" value="NZ_BSST01000001.1"/>
</dbReference>
<comment type="similarity">
    <text evidence="1">Belongs to the TolB family.</text>
</comment>
<evidence type="ECO:0000256" key="1">
    <source>
        <dbReference type="ARBA" id="ARBA00009820"/>
    </source>
</evidence>